<keyword evidence="3" id="KW-1185">Reference proteome</keyword>
<reference evidence="2 3" key="1">
    <citation type="submission" date="2018-11" db="EMBL/GenBank/DDBJ databases">
        <title>Genome sequence of Saitozyma podzolica DSM 27192.</title>
        <authorList>
            <person name="Aliyu H."/>
            <person name="Gorte O."/>
            <person name="Ochsenreither K."/>
        </authorList>
    </citation>
    <scope>NUCLEOTIDE SEQUENCE [LARGE SCALE GENOMIC DNA]</scope>
    <source>
        <strain evidence="2 3">DSM 27192</strain>
    </source>
</reference>
<gene>
    <name evidence="2" type="ORF">EHS25_009906</name>
</gene>
<evidence type="ECO:0000313" key="2">
    <source>
        <dbReference type="EMBL" id="RSH90731.1"/>
    </source>
</evidence>
<evidence type="ECO:0000313" key="3">
    <source>
        <dbReference type="Proteomes" id="UP000279259"/>
    </source>
</evidence>
<dbReference type="AlphaFoldDB" id="A0A427YI23"/>
<dbReference type="Proteomes" id="UP000279259">
    <property type="component" value="Unassembled WGS sequence"/>
</dbReference>
<organism evidence="2 3">
    <name type="scientific">Saitozyma podzolica</name>
    <dbReference type="NCBI Taxonomy" id="1890683"/>
    <lineage>
        <taxon>Eukaryota</taxon>
        <taxon>Fungi</taxon>
        <taxon>Dikarya</taxon>
        <taxon>Basidiomycota</taxon>
        <taxon>Agaricomycotina</taxon>
        <taxon>Tremellomycetes</taxon>
        <taxon>Tremellales</taxon>
        <taxon>Trimorphomycetaceae</taxon>
        <taxon>Saitozyma</taxon>
    </lineage>
</organism>
<feature type="compositionally biased region" description="Basic and acidic residues" evidence="1">
    <location>
        <begin position="229"/>
        <end position="243"/>
    </location>
</feature>
<accession>A0A427YI23</accession>
<feature type="region of interest" description="Disordered" evidence="1">
    <location>
        <begin position="47"/>
        <end position="100"/>
    </location>
</feature>
<feature type="region of interest" description="Disordered" evidence="1">
    <location>
        <begin position="176"/>
        <end position="243"/>
    </location>
</feature>
<dbReference type="EMBL" id="RSCD01000009">
    <property type="protein sequence ID" value="RSH90731.1"/>
    <property type="molecule type" value="Genomic_DNA"/>
</dbReference>
<proteinExistence type="predicted"/>
<evidence type="ECO:0000256" key="1">
    <source>
        <dbReference type="SAM" id="MobiDB-lite"/>
    </source>
</evidence>
<comment type="caution">
    <text evidence="2">The sequence shown here is derived from an EMBL/GenBank/DDBJ whole genome shotgun (WGS) entry which is preliminary data.</text>
</comment>
<name>A0A427YI23_9TREE</name>
<protein>
    <submittedName>
        <fullName evidence="2">Uncharacterized protein</fullName>
    </submittedName>
</protein>
<sequence>MDDIAMDMGVDVDDVVDIDVDHNHGHHDEQPGIDDILHSLGHSRATISAGSGVPVQDDNLAHPDAADADNAASTSRGEPDASLPVTGPSVEDTSAESDAHAAADVQEIAGWSVPQLHAEIIRLRREVRRLNPAWFLPTLGVGEADTAAALGAALGASLQHNLGDMSRSSGSVLGVARDASGDRKDDGVTVGPGERAGSEAVKKRKGAAAKRGDGRAGGGGGGRKKRKREEKEVVLDTETGKRVEKARRTELGKAVRAKVGAAGSGRVRVPHQPNQVIKSIAYPPCLAGNRSSHAGSDRACLRRIVADTEEQMRDVMGIRETDPLPTYSPLEVTYDVPNWSAGLDSMGQAVSAPAGGLGSGTRYLGLSGLSLRRAAGDLSLGLSGGPDDQA</sequence>